<comment type="caution">
    <text evidence="11">The sequence shown here is derived from an EMBL/GenBank/DDBJ whole genome shotgun (WGS) entry which is preliminary data.</text>
</comment>
<dbReference type="NCBIfam" id="TIGR00539">
    <property type="entry name" value="hemN_rel"/>
    <property type="match status" value="1"/>
</dbReference>
<dbReference type="SFLD" id="SFLDG01065">
    <property type="entry name" value="anaerobic_coproporphyrinogen-I"/>
    <property type="match status" value="1"/>
</dbReference>
<dbReference type="Gene3D" id="3.20.20.70">
    <property type="entry name" value="Aldolase class I"/>
    <property type="match status" value="1"/>
</dbReference>
<dbReference type="Pfam" id="PF06969">
    <property type="entry name" value="HemN_C"/>
    <property type="match status" value="1"/>
</dbReference>
<dbReference type="SFLD" id="SFLDS00029">
    <property type="entry name" value="Radical_SAM"/>
    <property type="match status" value="1"/>
</dbReference>
<dbReference type="SFLD" id="SFLDF00288">
    <property type="entry name" value="HemN-like__clustered_with_nucl"/>
    <property type="match status" value="1"/>
</dbReference>
<comment type="subcellular location">
    <subcellularLocation>
        <location evidence="9">Cytoplasm</location>
    </subcellularLocation>
</comment>
<dbReference type="InterPro" id="IPR004559">
    <property type="entry name" value="HemW-like"/>
</dbReference>
<dbReference type="GO" id="GO:0005737">
    <property type="term" value="C:cytoplasm"/>
    <property type="evidence" value="ECO:0007669"/>
    <property type="project" value="UniProtKB-SubCell"/>
</dbReference>
<sequence length="396" mass="45133">MELYIHYPFCVRKCNYCDFLSAPAAPVQRALYVQALIHELCFMSPEYKNKKIDTLFIGGGTPSLMEGEELLVLMDAVRTCFTLEDGCEITIEGNPGTINEKKARDMAAAGINRLSLGLQSADEKELKLLGRIHTWEDFENSFMAARQAGIHNINVDLMSALPGQTEASWENTLARVLQKRPEHISAYSLIIEEGTPFYKIYTESGEKRGESAWPDLPGEDEDRKMYARTGRILEQAGYGRYEISNYARPGFECRHNIGYWQRRDYLGVGLGASSLINGRRFDNTRNMEEYLQTFSASVPQIRDTDAESFDICHKNIEVLTREDAMAEFMFLGLRLIRGVNDQEFIRAFGTSFMDVYREPIQKHCREGLLCYIEENGKLSLTEQGIDVSNYVLCDFL</sequence>
<organism evidence="11 12">
    <name type="scientific">Candidatus Scybalocola faecigallinarum</name>
    <dbReference type="NCBI Taxonomy" id="2840941"/>
    <lineage>
        <taxon>Bacteria</taxon>
        <taxon>Bacillati</taxon>
        <taxon>Bacillota</taxon>
        <taxon>Clostridia</taxon>
        <taxon>Lachnospirales</taxon>
        <taxon>Lachnospiraceae</taxon>
        <taxon>Lachnospiraceae incertae sedis</taxon>
        <taxon>Candidatus Scybalocola (ex Gilroy et al. 2021)</taxon>
    </lineage>
</organism>
<dbReference type="GO" id="GO:0004109">
    <property type="term" value="F:coproporphyrinogen oxidase activity"/>
    <property type="evidence" value="ECO:0007669"/>
    <property type="project" value="InterPro"/>
</dbReference>
<reference evidence="11" key="1">
    <citation type="submission" date="2020-10" db="EMBL/GenBank/DDBJ databases">
        <authorList>
            <person name="Gilroy R."/>
        </authorList>
    </citation>
    <scope>NUCLEOTIDE SEQUENCE</scope>
    <source>
        <strain evidence="11">CHK178-757</strain>
    </source>
</reference>
<protein>
    <recommendedName>
        <fullName evidence="2 9">Heme chaperone HemW</fullName>
    </recommendedName>
</protein>
<dbReference type="InterPro" id="IPR034505">
    <property type="entry name" value="Coproporphyrinogen-III_oxidase"/>
</dbReference>
<keyword evidence="8 9" id="KW-0143">Chaperone</keyword>
<dbReference type="GO" id="GO:0006779">
    <property type="term" value="P:porphyrin-containing compound biosynthetic process"/>
    <property type="evidence" value="ECO:0007669"/>
    <property type="project" value="InterPro"/>
</dbReference>
<dbReference type="SFLD" id="SFLDF00562">
    <property type="entry name" value="HemN-like__clustered_with_heat"/>
    <property type="match status" value="1"/>
</dbReference>
<evidence type="ECO:0000256" key="3">
    <source>
        <dbReference type="ARBA" id="ARBA00022617"/>
    </source>
</evidence>
<evidence type="ECO:0000256" key="8">
    <source>
        <dbReference type="ARBA" id="ARBA00023186"/>
    </source>
</evidence>
<name>A0A9D1JQP5_9FIRM</name>
<gene>
    <name evidence="11" type="primary">hemW</name>
    <name evidence="11" type="ORF">IAB46_07485</name>
</gene>
<evidence type="ECO:0000313" key="11">
    <source>
        <dbReference type="EMBL" id="HIS47383.1"/>
    </source>
</evidence>
<dbReference type="InterPro" id="IPR006638">
    <property type="entry name" value="Elp3/MiaA/NifB-like_rSAM"/>
</dbReference>
<evidence type="ECO:0000313" key="12">
    <source>
        <dbReference type="Proteomes" id="UP000823927"/>
    </source>
</evidence>
<dbReference type="GO" id="GO:0051539">
    <property type="term" value="F:4 iron, 4 sulfur cluster binding"/>
    <property type="evidence" value="ECO:0007669"/>
    <property type="project" value="UniProtKB-UniRule"/>
</dbReference>
<keyword evidence="9" id="KW-0004">4Fe-4S</keyword>
<dbReference type="InterPro" id="IPR007197">
    <property type="entry name" value="rSAM"/>
</dbReference>
<dbReference type="Pfam" id="PF04055">
    <property type="entry name" value="Radical_SAM"/>
    <property type="match status" value="1"/>
</dbReference>
<dbReference type="SUPFAM" id="SSF102114">
    <property type="entry name" value="Radical SAM enzymes"/>
    <property type="match status" value="1"/>
</dbReference>
<dbReference type="PROSITE" id="PS51918">
    <property type="entry name" value="RADICAL_SAM"/>
    <property type="match status" value="1"/>
</dbReference>
<dbReference type="EMBL" id="DVIT01000027">
    <property type="protein sequence ID" value="HIS47383.1"/>
    <property type="molecule type" value="Genomic_DNA"/>
</dbReference>
<dbReference type="PANTHER" id="PTHR13932:SF5">
    <property type="entry name" value="RADICAL S-ADENOSYL METHIONINE DOMAIN-CONTAINING PROTEIN 1, MITOCHONDRIAL"/>
    <property type="match status" value="1"/>
</dbReference>
<dbReference type="InterPro" id="IPR058240">
    <property type="entry name" value="rSAM_sf"/>
</dbReference>
<comment type="similarity">
    <text evidence="1">Belongs to the anaerobic coproporphyrinogen-III oxidase family. HemW subfamily.</text>
</comment>
<evidence type="ECO:0000256" key="2">
    <source>
        <dbReference type="ARBA" id="ARBA00017228"/>
    </source>
</evidence>
<dbReference type="PANTHER" id="PTHR13932">
    <property type="entry name" value="COPROPORPHYRINIGEN III OXIDASE"/>
    <property type="match status" value="1"/>
</dbReference>
<evidence type="ECO:0000256" key="5">
    <source>
        <dbReference type="ARBA" id="ARBA00022723"/>
    </source>
</evidence>
<dbReference type="Proteomes" id="UP000823927">
    <property type="component" value="Unassembled WGS sequence"/>
</dbReference>
<keyword evidence="4 9" id="KW-0949">S-adenosyl-L-methionine</keyword>
<dbReference type="GO" id="GO:0046872">
    <property type="term" value="F:metal ion binding"/>
    <property type="evidence" value="ECO:0007669"/>
    <property type="project" value="UniProtKB-UniRule"/>
</dbReference>
<proteinExistence type="inferred from homology"/>
<evidence type="ECO:0000256" key="7">
    <source>
        <dbReference type="ARBA" id="ARBA00023014"/>
    </source>
</evidence>
<feature type="domain" description="Radical SAM core" evidence="10">
    <location>
        <begin position="1"/>
        <end position="242"/>
    </location>
</feature>
<dbReference type="AlphaFoldDB" id="A0A9D1JQP5"/>
<keyword evidence="3 9" id="KW-0349">Heme</keyword>
<keyword evidence="6 9" id="KW-0408">Iron</keyword>
<dbReference type="InterPro" id="IPR010723">
    <property type="entry name" value="HemN_C"/>
</dbReference>
<accession>A0A9D1JQP5</accession>
<keyword evidence="7 9" id="KW-0411">Iron-sulfur</keyword>
<keyword evidence="5 9" id="KW-0479">Metal-binding</keyword>
<comment type="function">
    <text evidence="9">Probably acts as a heme chaperone, transferring heme to an unknown acceptor. Binds one molecule of heme per monomer, possibly covalently. Binds 1 [4Fe-4S] cluster. The cluster is coordinated with 3 cysteines and an exchangeable S-adenosyl-L-methionine.</text>
</comment>
<dbReference type="InterPro" id="IPR013785">
    <property type="entry name" value="Aldolase_TIM"/>
</dbReference>
<evidence type="ECO:0000259" key="10">
    <source>
        <dbReference type="PROSITE" id="PS51918"/>
    </source>
</evidence>
<evidence type="ECO:0000256" key="4">
    <source>
        <dbReference type="ARBA" id="ARBA00022691"/>
    </source>
</evidence>
<dbReference type="SMART" id="SM00729">
    <property type="entry name" value="Elp3"/>
    <property type="match status" value="1"/>
</dbReference>
<evidence type="ECO:0000256" key="1">
    <source>
        <dbReference type="ARBA" id="ARBA00006100"/>
    </source>
</evidence>
<evidence type="ECO:0000256" key="9">
    <source>
        <dbReference type="RuleBase" id="RU364116"/>
    </source>
</evidence>
<reference evidence="11" key="2">
    <citation type="journal article" date="2021" name="PeerJ">
        <title>Extensive microbial diversity within the chicken gut microbiome revealed by metagenomics and culture.</title>
        <authorList>
            <person name="Gilroy R."/>
            <person name="Ravi A."/>
            <person name="Getino M."/>
            <person name="Pursley I."/>
            <person name="Horton D.L."/>
            <person name="Alikhan N.F."/>
            <person name="Baker D."/>
            <person name="Gharbi K."/>
            <person name="Hall N."/>
            <person name="Watson M."/>
            <person name="Adriaenssens E.M."/>
            <person name="Foster-Nyarko E."/>
            <person name="Jarju S."/>
            <person name="Secka A."/>
            <person name="Antonio M."/>
            <person name="Oren A."/>
            <person name="Chaudhuri R.R."/>
            <person name="La Ragione R."/>
            <person name="Hildebrand F."/>
            <person name="Pallen M.J."/>
        </authorList>
    </citation>
    <scope>NUCLEOTIDE SEQUENCE</scope>
    <source>
        <strain evidence="11">CHK178-757</strain>
    </source>
</reference>
<dbReference type="SFLD" id="SFLDG01082">
    <property type="entry name" value="B12-binding_domain_containing"/>
    <property type="match status" value="1"/>
</dbReference>
<keyword evidence="9" id="KW-0963">Cytoplasm</keyword>
<evidence type="ECO:0000256" key="6">
    <source>
        <dbReference type="ARBA" id="ARBA00023004"/>
    </source>
</evidence>